<sequence length="532" mass="56886">MISFARMAESLGVQAKLALAFALVLCVGLIVTGTGFYSVHTLSGLVEKSAIAGELRAKIQELKVLEQRALFIADEGSLKQRSILLSQVIAEVNDAIDIFDFQAADDLSYLNSLLASREASYSSEVGSKPAADKLQSGEPSDALMVADKKLNVEYEQLSSAVNALMGHLIEDQNEKVPLIYYMLGGVTLFTMLMSAYSVWFISRQLVPPLKSTVQLAERIASGDLVDVGDSRRKDEIGQLQSATRRMAIGLRNLVGDIGQSAAQLVSSSSDLSAICAQAQIDVECQKLSVAQVSTAVNELVETVQAIAKSTEEAATVAVLADEKARDGESVVNKAVDFIEYLSGDMAELGDAMERLQNDSAQINKVVDVIKAVAEQTNLLALNAAIEAARAGEQGRGFAVVADEVRALAMRTQQSTKEIERLVVSLQKGSEAAGELMQRGKVRTHDVVGLAQQARAALLEITQAVAGIQAMNYQIAAGAEQQGAAVVQINQNMLEVHKMADESAIKAGQTMKSSKELAHLGSALQKSVDRFQL</sequence>
<proteinExistence type="inferred from homology"/>
<dbReference type="GO" id="GO:0005886">
    <property type="term" value="C:plasma membrane"/>
    <property type="evidence" value="ECO:0007669"/>
    <property type="project" value="UniProtKB-SubCell"/>
</dbReference>
<feature type="transmembrane region" description="Helical" evidence="12">
    <location>
        <begin position="17"/>
        <end position="39"/>
    </location>
</feature>
<dbReference type="GO" id="GO:0006935">
    <property type="term" value="P:chemotaxis"/>
    <property type="evidence" value="ECO:0007669"/>
    <property type="project" value="UniProtKB-KW"/>
</dbReference>
<keyword evidence="6 12" id="KW-1133">Transmembrane helix</keyword>
<dbReference type="SMART" id="SM00304">
    <property type="entry name" value="HAMP"/>
    <property type="match status" value="1"/>
</dbReference>
<dbReference type="PANTHER" id="PTHR32089">
    <property type="entry name" value="METHYL-ACCEPTING CHEMOTAXIS PROTEIN MCPB"/>
    <property type="match status" value="1"/>
</dbReference>
<evidence type="ECO:0000256" key="10">
    <source>
        <dbReference type="PROSITE-ProRule" id="PRU00284"/>
    </source>
</evidence>
<keyword evidence="11" id="KW-0175">Coiled coil</keyword>
<dbReference type="Gene3D" id="1.10.287.950">
    <property type="entry name" value="Methyl-accepting chemotaxis protein"/>
    <property type="match status" value="1"/>
</dbReference>
<keyword evidence="7 12" id="KW-0472">Membrane</keyword>
<name>C3VA20_PSENT</name>
<evidence type="ECO:0000256" key="5">
    <source>
        <dbReference type="ARBA" id="ARBA00022692"/>
    </source>
</evidence>
<dbReference type="InterPro" id="IPR003660">
    <property type="entry name" value="HAMP_dom"/>
</dbReference>
<dbReference type="InterPro" id="IPR004089">
    <property type="entry name" value="MCPsignal_dom"/>
</dbReference>
<evidence type="ECO:0000259" key="14">
    <source>
        <dbReference type="PROSITE" id="PS50885"/>
    </source>
</evidence>
<dbReference type="PROSITE" id="PS50885">
    <property type="entry name" value="HAMP"/>
    <property type="match status" value="1"/>
</dbReference>
<accession>C3VA20</accession>
<protein>
    <submittedName>
        <fullName evidence="15">Putative methyl-accepting chemotaxis protein</fullName>
    </submittedName>
</protein>
<reference evidence="15" key="2">
    <citation type="journal article" date="2010" name="Arch. Microbiol.">
        <title>Isoeugenol monooxygenase and its putative regulatory gene are located in the eugenol metabolic gene cluster in Pseudomonas nitroreducens Jin1.</title>
        <authorList>
            <person name="Ryu J.Y."/>
            <person name="Seo J."/>
            <person name="Unno T."/>
            <person name="Ahn J.H."/>
            <person name="Yan T."/>
            <person name="Sadowsky M.J."/>
            <person name="Hur H.G."/>
        </authorList>
    </citation>
    <scope>NUCLEOTIDE SEQUENCE</scope>
    <source>
        <strain evidence="15">Jin1</strain>
    </source>
</reference>
<keyword evidence="8 10" id="KW-0807">Transducer</keyword>
<dbReference type="CDD" id="cd06225">
    <property type="entry name" value="HAMP"/>
    <property type="match status" value="1"/>
</dbReference>
<feature type="coiled-coil region" evidence="11">
    <location>
        <begin position="338"/>
        <end position="365"/>
    </location>
</feature>
<dbReference type="SUPFAM" id="SSF58104">
    <property type="entry name" value="Methyl-accepting chemotaxis protein (MCP) signaling domain"/>
    <property type="match status" value="1"/>
</dbReference>
<dbReference type="AlphaFoldDB" id="C3VA20"/>
<organism evidence="15">
    <name type="scientific">Pseudomonas nitroreducens</name>
    <dbReference type="NCBI Taxonomy" id="46680"/>
    <lineage>
        <taxon>Bacteria</taxon>
        <taxon>Pseudomonadati</taxon>
        <taxon>Pseudomonadota</taxon>
        <taxon>Gammaproteobacteria</taxon>
        <taxon>Pseudomonadales</taxon>
        <taxon>Pseudomonadaceae</taxon>
        <taxon>Pseudomonas</taxon>
    </lineage>
</organism>
<feature type="transmembrane region" description="Helical" evidence="12">
    <location>
        <begin position="178"/>
        <end position="201"/>
    </location>
</feature>
<dbReference type="PROSITE" id="PS50111">
    <property type="entry name" value="CHEMOTAXIS_TRANSDUC_2"/>
    <property type="match status" value="1"/>
</dbReference>
<keyword evidence="5 12" id="KW-0812">Transmembrane</keyword>
<dbReference type="GO" id="GO:0007165">
    <property type="term" value="P:signal transduction"/>
    <property type="evidence" value="ECO:0007669"/>
    <property type="project" value="UniProtKB-KW"/>
</dbReference>
<evidence type="ECO:0000256" key="7">
    <source>
        <dbReference type="ARBA" id="ARBA00023136"/>
    </source>
</evidence>
<dbReference type="EMBL" id="FJ851547">
    <property type="protein sequence ID" value="ACP17967.1"/>
    <property type="molecule type" value="Genomic_DNA"/>
</dbReference>
<feature type="domain" description="Methyl-accepting transducer" evidence="13">
    <location>
        <begin position="260"/>
        <end position="496"/>
    </location>
</feature>
<dbReference type="FunFam" id="1.10.287.950:FF:000001">
    <property type="entry name" value="Methyl-accepting chemotaxis sensory transducer"/>
    <property type="match status" value="1"/>
</dbReference>
<keyword evidence="3" id="KW-0488">Methylation</keyword>
<dbReference type="Pfam" id="PF00015">
    <property type="entry name" value="MCPsignal"/>
    <property type="match status" value="1"/>
</dbReference>
<reference evidence="15" key="1">
    <citation type="submission" date="2009-03" db="EMBL/GenBank/DDBJ databases">
        <authorList>
            <person name="Ryu J.-Y."/>
            <person name="Seo J."/>
            <person name="Unno T."/>
            <person name="Ahn J.-H."/>
            <person name="Sadowsky M.J."/>
            <person name="Hur H.-G."/>
        </authorList>
    </citation>
    <scope>NUCLEOTIDE SEQUENCE</scope>
    <source>
        <strain evidence="15">Jin1</strain>
    </source>
</reference>
<comment type="similarity">
    <text evidence="9">Belongs to the methyl-accepting chemotaxis (MCP) protein family.</text>
</comment>
<dbReference type="SMART" id="SM00283">
    <property type="entry name" value="MA"/>
    <property type="match status" value="1"/>
</dbReference>
<evidence type="ECO:0000256" key="1">
    <source>
        <dbReference type="ARBA" id="ARBA00004651"/>
    </source>
</evidence>
<evidence type="ECO:0000256" key="3">
    <source>
        <dbReference type="ARBA" id="ARBA00022481"/>
    </source>
</evidence>
<evidence type="ECO:0000256" key="6">
    <source>
        <dbReference type="ARBA" id="ARBA00022989"/>
    </source>
</evidence>
<feature type="domain" description="HAMP" evidence="14">
    <location>
        <begin position="203"/>
        <end position="255"/>
    </location>
</feature>
<evidence type="ECO:0000259" key="13">
    <source>
        <dbReference type="PROSITE" id="PS50111"/>
    </source>
</evidence>
<dbReference type="PANTHER" id="PTHR32089:SF120">
    <property type="entry name" value="METHYL-ACCEPTING CHEMOTAXIS PROTEIN TLPQ"/>
    <property type="match status" value="1"/>
</dbReference>
<evidence type="ECO:0000256" key="12">
    <source>
        <dbReference type="SAM" id="Phobius"/>
    </source>
</evidence>
<evidence type="ECO:0000256" key="11">
    <source>
        <dbReference type="SAM" id="Coils"/>
    </source>
</evidence>
<keyword evidence="4" id="KW-0145">Chemotaxis</keyword>
<keyword evidence="2" id="KW-1003">Cell membrane</keyword>
<evidence type="ECO:0000313" key="15">
    <source>
        <dbReference type="EMBL" id="ACP17967.1"/>
    </source>
</evidence>
<evidence type="ECO:0000256" key="8">
    <source>
        <dbReference type="ARBA" id="ARBA00023224"/>
    </source>
</evidence>
<evidence type="ECO:0000256" key="2">
    <source>
        <dbReference type="ARBA" id="ARBA00022475"/>
    </source>
</evidence>
<evidence type="ECO:0000256" key="9">
    <source>
        <dbReference type="ARBA" id="ARBA00029447"/>
    </source>
</evidence>
<comment type="subcellular location">
    <subcellularLocation>
        <location evidence="1">Cell membrane</location>
        <topology evidence="1">Multi-pass membrane protein</topology>
    </subcellularLocation>
</comment>
<gene>
    <name evidence="15" type="primary">mcp</name>
</gene>
<evidence type="ECO:0000256" key="4">
    <source>
        <dbReference type="ARBA" id="ARBA00022500"/>
    </source>
</evidence>
<dbReference type="CDD" id="cd11386">
    <property type="entry name" value="MCP_signal"/>
    <property type="match status" value="1"/>
</dbReference>